<evidence type="ECO:0000313" key="3">
    <source>
        <dbReference type="Proteomes" id="UP001556098"/>
    </source>
</evidence>
<evidence type="ECO:0000259" key="1">
    <source>
        <dbReference type="PROSITE" id="PS51384"/>
    </source>
</evidence>
<dbReference type="Gene3D" id="2.40.30.10">
    <property type="entry name" value="Translation factors"/>
    <property type="match status" value="1"/>
</dbReference>
<dbReference type="InterPro" id="IPR050415">
    <property type="entry name" value="MRET"/>
</dbReference>
<dbReference type="SUPFAM" id="SSF63380">
    <property type="entry name" value="Riboflavin synthase domain-like"/>
    <property type="match status" value="1"/>
</dbReference>
<dbReference type="EMBL" id="JBFNXX010000001">
    <property type="protein sequence ID" value="MEW9918167.1"/>
    <property type="molecule type" value="Genomic_DNA"/>
</dbReference>
<dbReference type="Pfam" id="PF00970">
    <property type="entry name" value="FAD_binding_6"/>
    <property type="match status" value="1"/>
</dbReference>
<dbReference type="Gene3D" id="3.40.50.80">
    <property type="entry name" value="Nucleotide-binding domain of ferredoxin-NADP reductase (FNR) module"/>
    <property type="match status" value="1"/>
</dbReference>
<dbReference type="InterPro" id="IPR017938">
    <property type="entry name" value="Riboflavin_synthase-like_b-brl"/>
</dbReference>
<dbReference type="PANTHER" id="PTHR47354">
    <property type="entry name" value="NADH OXIDOREDUCTASE HCR"/>
    <property type="match status" value="1"/>
</dbReference>
<comment type="caution">
    <text evidence="2">The sequence shown here is derived from an EMBL/GenBank/DDBJ whole genome shotgun (WGS) entry which is preliminary data.</text>
</comment>
<feature type="domain" description="FAD-binding FR-type" evidence="1">
    <location>
        <begin position="1"/>
        <end position="101"/>
    </location>
</feature>
<dbReference type="InterPro" id="IPR001433">
    <property type="entry name" value="OxRdtase_FAD/NAD-bd"/>
</dbReference>
<dbReference type="PANTHER" id="PTHR47354:SF5">
    <property type="entry name" value="PROTEIN RFBI"/>
    <property type="match status" value="1"/>
</dbReference>
<dbReference type="RefSeq" id="WP_367875867.1">
    <property type="nucleotide sequence ID" value="NZ_JBFNXX010000001.1"/>
</dbReference>
<keyword evidence="3" id="KW-1185">Reference proteome</keyword>
<protein>
    <submittedName>
        <fullName evidence="2">FAD-binding oxidoreductase</fullName>
    </submittedName>
</protein>
<dbReference type="PROSITE" id="PS51384">
    <property type="entry name" value="FAD_FR"/>
    <property type="match status" value="1"/>
</dbReference>
<dbReference type="CDD" id="cd06196">
    <property type="entry name" value="FNR_like_1"/>
    <property type="match status" value="1"/>
</dbReference>
<organism evidence="2 3">
    <name type="scientific">Sulfitobacter sediminis</name>
    <dbReference type="NCBI Taxonomy" id="3234186"/>
    <lineage>
        <taxon>Bacteria</taxon>
        <taxon>Pseudomonadati</taxon>
        <taxon>Pseudomonadota</taxon>
        <taxon>Alphaproteobacteria</taxon>
        <taxon>Rhodobacterales</taxon>
        <taxon>Roseobacteraceae</taxon>
        <taxon>Sulfitobacter</taxon>
    </lineage>
</organism>
<accession>A0ABV3RHP4</accession>
<dbReference type="InterPro" id="IPR008333">
    <property type="entry name" value="Cbr1-like_FAD-bd_dom"/>
</dbReference>
<name>A0ABV3RHP4_9RHOB</name>
<dbReference type="InterPro" id="IPR017927">
    <property type="entry name" value="FAD-bd_FR_type"/>
</dbReference>
<dbReference type="PRINTS" id="PR00410">
    <property type="entry name" value="PHEHYDRXLASE"/>
</dbReference>
<dbReference type="SUPFAM" id="SSF52343">
    <property type="entry name" value="Ferredoxin reductase-like, C-terminal NADP-linked domain"/>
    <property type="match status" value="1"/>
</dbReference>
<evidence type="ECO:0000313" key="2">
    <source>
        <dbReference type="EMBL" id="MEW9918167.1"/>
    </source>
</evidence>
<dbReference type="Proteomes" id="UP001556098">
    <property type="component" value="Unassembled WGS sequence"/>
</dbReference>
<reference evidence="2 3" key="1">
    <citation type="submission" date="2024-07" db="EMBL/GenBank/DDBJ databases">
        <title>Marimonas sp.nov., isolated from tidal-flat sediment.</title>
        <authorList>
            <person name="Jayan J.N."/>
            <person name="Lee S.S."/>
        </authorList>
    </citation>
    <scope>NUCLEOTIDE SEQUENCE [LARGE SCALE GENOMIC DNA]</scope>
    <source>
        <strain evidence="2 3">MJW-29</strain>
    </source>
</reference>
<sequence>MTDTIVLKDVVPLTHDTNRYIFSRPEGLNFEPGQAAEIALNIEGWKDEGRPFTFTSQPDDSDLEFVIKSYPDHDGVTEQLATLKAGATAELEGPFGAIRDEGPGVFLAAGAGITPFIPILRNRARENDIAGCTLIFSNKTEADIIMRGEWEAMQGLRTVFTVTDEESDALETGQIDKAFLEKHISDFDQKFYLCGPGGFVDDVRDALTALGAKKGNIITE</sequence>
<proteinExistence type="predicted"/>
<gene>
    <name evidence="2" type="ORF">AB2B41_01010</name>
</gene>
<dbReference type="InterPro" id="IPR039261">
    <property type="entry name" value="FNR_nucleotide-bd"/>
</dbReference>
<dbReference type="Pfam" id="PF00175">
    <property type="entry name" value="NAD_binding_1"/>
    <property type="match status" value="1"/>
</dbReference>